<feature type="binding site" evidence="8">
    <location>
        <position position="176"/>
    </location>
    <ligand>
        <name>Zn(2+)</name>
        <dbReference type="ChEBI" id="CHEBI:29105"/>
    </ligand>
</feature>
<sequence>MYRTEPLFLQPVFQERIWGGKKLREQFHYEIPSSHTGEAWVISAHPHGPSIIKNGPLAGRTLTAAWKHHGHLFNRNKDSDEPYPLLVKILDAADDLSVQVHPNDLFAQKVEGAPYGKTECWYVLSAEEGAKLVLGHHAVSNQQLADRMDNGEWEKLLRHVNVKAGDFIYVPSGTIHAIGKGIVLLETQQSSDITYRVYDYDRQDASGRSRELHLERAKEVTLVPHEDARVIPTEAVHGGLMERKLVEAQYFTVYSWKLTGAVTRRLAADFLQVSVIAGKAELSIANNCFTVQKGCHFIIPSDIAEYTLTGKAELIVSHL</sequence>
<evidence type="ECO:0000256" key="8">
    <source>
        <dbReference type="PIRSR" id="PIRSR036894-1"/>
    </source>
</evidence>
<keyword evidence="4 7" id="KW-0479">Metal-binding</keyword>
<evidence type="ECO:0000259" key="11">
    <source>
        <dbReference type="Pfam" id="PF21621"/>
    </source>
</evidence>
<gene>
    <name evidence="12" type="ORF">SAMN05421736_12088</name>
</gene>
<evidence type="ECO:0000256" key="2">
    <source>
        <dbReference type="ARBA" id="ARBA00010772"/>
    </source>
</evidence>
<dbReference type="Proteomes" id="UP000198935">
    <property type="component" value="Unassembled WGS sequence"/>
</dbReference>
<feature type="active site" evidence="9">
    <location>
        <position position="196"/>
    </location>
</feature>
<organism evidence="12 13">
    <name type="scientific">Evansella caseinilytica</name>
    <dbReference type="NCBI Taxonomy" id="1503961"/>
    <lineage>
        <taxon>Bacteria</taxon>
        <taxon>Bacillati</taxon>
        <taxon>Bacillota</taxon>
        <taxon>Bacilli</taxon>
        <taxon>Bacillales</taxon>
        <taxon>Bacillaceae</taxon>
        <taxon>Evansella</taxon>
    </lineage>
</organism>
<evidence type="ECO:0000256" key="5">
    <source>
        <dbReference type="ARBA" id="ARBA00022833"/>
    </source>
</evidence>
<comment type="similarity">
    <text evidence="2 7">Belongs to the mannose-6-phosphate isomerase type 1 family.</text>
</comment>
<dbReference type="AlphaFoldDB" id="A0A1H3UF18"/>
<dbReference type="PIRSF" id="PIRSF036894">
    <property type="entry name" value="PMI_Firm_short"/>
    <property type="match status" value="1"/>
</dbReference>
<feature type="domain" description="Mannose-6-phosphate isomerase cupin" evidence="11">
    <location>
        <begin position="242"/>
        <end position="318"/>
    </location>
</feature>
<dbReference type="EMBL" id="FNPI01000020">
    <property type="protein sequence ID" value="SDZ60641.1"/>
    <property type="molecule type" value="Genomic_DNA"/>
</dbReference>
<dbReference type="NCBIfam" id="TIGR00218">
    <property type="entry name" value="manA"/>
    <property type="match status" value="1"/>
</dbReference>
<dbReference type="PANTHER" id="PTHR42742">
    <property type="entry name" value="TRANSCRIPTIONAL REPRESSOR MPRA"/>
    <property type="match status" value="1"/>
</dbReference>
<dbReference type="GO" id="GO:0004476">
    <property type="term" value="F:mannose-6-phosphate isomerase activity"/>
    <property type="evidence" value="ECO:0007669"/>
    <property type="project" value="UniProtKB-UniRule"/>
</dbReference>
<reference evidence="13" key="1">
    <citation type="submission" date="2016-10" db="EMBL/GenBank/DDBJ databases">
        <authorList>
            <person name="Varghese N."/>
            <person name="Submissions S."/>
        </authorList>
    </citation>
    <scope>NUCLEOTIDE SEQUENCE [LARGE SCALE GENOMIC DNA]</scope>
    <source>
        <strain evidence="13">SP</strain>
    </source>
</reference>
<dbReference type="InterPro" id="IPR011051">
    <property type="entry name" value="RmlC_Cupin_sf"/>
</dbReference>
<dbReference type="InterPro" id="IPR051804">
    <property type="entry name" value="Carb_Metab_Reg_Kinase/Isom"/>
</dbReference>
<feature type="binding site" evidence="8">
    <location>
        <position position="101"/>
    </location>
    <ligand>
        <name>Zn(2+)</name>
        <dbReference type="ChEBI" id="CHEBI:29105"/>
    </ligand>
</feature>
<name>A0A1H3UF18_9BACI</name>
<dbReference type="STRING" id="1503961.SAMN05421736_12088"/>
<evidence type="ECO:0000313" key="13">
    <source>
        <dbReference type="Proteomes" id="UP000198935"/>
    </source>
</evidence>
<protein>
    <recommendedName>
        <fullName evidence="3 7">Mannose-6-phosphate isomerase</fullName>
        <ecNumber evidence="3 7">5.3.1.8</ecNumber>
    </recommendedName>
</protein>
<dbReference type="InterPro" id="IPR049071">
    <property type="entry name" value="MPI_cupin_dom"/>
</dbReference>
<comment type="catalytic activity">
    <reaction evidence="1 7">
        <text>D-mannose 6-phosphate = D-fructose 6-phosphate</text>
        <dbReference type="Rhea" id="RHEA:12356"/>
        <dbReference type="ChEBI" id="CHEBI:58735"/>
        <dbReference type="ChEBI" id="CHEBI:61527"/>
        <dbReference type="EC" id="5.3.1.8"/>
    </reaction>
</comment>
<dbReference type="InterPro" id="IPR014628">
    <property type="entry name" value="Man6P_isomerase_Firm_short"/>
</dbReference>
<keyword evidence="13" id="KW-1185">Reference proteome</keyword>
<dbReference type="PANTHER" id="PTHR42742:SF3">
    <property type="entry name" value="FRUCTOKINASE"/>
    <property type="match status" value="1"/>
</dbReference>
<dbReference type="Pfam" id="PF21621">
    <property type="entry name" value="MPI_cupin_dom"/>
    <property type="match status" value="1"/>
</dbReference>
<evidence type="ECO:0000256" key="7">
    <source>
        <dbReference type="PIRNR" id="PIRNR036894"/>
    </source>
</evidence>
<evidence type="ECO:0000259" key="10">
    <source>
        <dbReference type="Pfam" id="PF20511"/>
    </source>
</evidence>
<evidence type="ECO:0000256" key="1">
    <source>
        <dbReference type="ARBA" id="ARBA00000757"/>
    </source>
</evidence>
<evidence type="ECO:0000256" key="9">
    <source>
        <dbReference type="PIRSR" id="PIRSR036894-2"/>
    </source>
</evidence>
<feature type="domain" description="Phosphomannose isomerase type I catalytic" evidence="10">
    <location>
        <begin position="8"/>
        <end position="109"/>
    </location>
</feature>
<dbReference type="CDD" id="cd07010">
    <property type="entry name" value="cupin_PMI_type_I_N_bac"/>
    <property type="match status" value="1"/>
</dbReference>
<accession>A0A1H3UF18</accession>
<dbReference type="InterPro" id="IPR001250">
    <property type="entry name" value="Man6P_Isoase-1"/>
</dbReference>
<dbReference type="InterPro" id="IPR014710">
    <property type="entry name" value="RmlC-like_jellyroll"/>
</dbReference>
<proteinExistence type="inferred from homology"/>
<evidence type="ECO:0000256" key="4">
    <source>
        <dbReference type="ARBA" id="ARBA00022723"/>
    </source>
</evidence>
<evidence type="ECO:0000256" key="3">
    <source>
        <dbReference type="ARBA" id="ARBA00011956"/>
    </source>
</evidence>
<keyword evidence="6 7" id="KW-0413">Isomerase</keyword>
<dbReference type="SUPFAM" id="SSF51182">
    <property type="entry name" value="RmlC-like cupins"/>
    <property type="match status" value="1"/>
</dbReference>
<feature type="binding site" evidence="8">
    <location>
        <position position="119"/>
    </location>
    <ligand>
        <name>Zn(2+)</name>
        <dbReference type="ChEBI" id="CHEBI:29105"/>
    </ligand>
</feature>
<dbReference type="Gene3D" id="2.60.120.10">
    <property type="entry name" value="Jelly Rolls"/>
    <property type="match status" value="2"/>
</dbReference>
<dbReference type="OrthoDB" id="9808275at2"/>
<dbReference type="InterPro" id="IPR046457">
    <property type="entry name" value="PMI_typeI_cat"/>
</dbReference>
<dbReference type="GO" id="GO:0005975">
    <property type="term" value="P:carbohydrate metabolic process"/>
    <property type="evidence" value="ECO:0007669"/>
    <property type="project" value="UniProtKB-UniRule"/>
</dbReference>
<evidence type="ECO:0000256" key="6">
    <source>
        <dbReference type="ARBA" id="ARBA00023235"/>
    </source>
</evidence>
<evidence type="ECO:0000313" key="12">
    <source>
        <dbReference type="EMBL" id="SDZ60641.1"/>
    </source>
</evidence>
<dbReference type="GO" id="GO:0008270">
    <property type="term" value="F:zinc ion binding"/>
    <property type="evidence" value="ECO:0007669"/>
    <property type="project" value="UniProtKB-UniRule"/>
</dbReference>
<keyword evidence="5 7" id="KW-0862">Zinc</keyword>
<dbReference type="Pfam" id="PF20511">
    <property type="entry name" value="PMI_typeI_cat"/>
    <property type="match status" value="1"/>
</dbReference>
<dbReference type="EC" id="5.3.1.8" evidence="3 7"/>
<comment type="cofactor">
    <cofactor evidence="8">
        <name>Zn(2+)</name>
        <dbReference type="ChEBI" id="CHEBI:29105"/>
    </cofactor>
    <text evidence="8">Binds 1 zinc ion per subunit.</text>
</comment>